<dbReference type="InterPro" id="IPR013822">
    <property type="entry name" value="Signal_recog_particl_SRP54_hlx"/>
</dbReference>
<dbReference type="Proteomes" id="UP000242144">
    <property type="component" value="Unassembled WGS sequence"/>
</dbReference>
<feature type="region of interest" description="Disordered" evidence="10">
    <location>
        <begin position="28"/>
        <end position="89"/>
    </location>
</feature>
<dbReference type="NCBIfam" id="TIGR00064">
    <property type="entry name" value="ftsY"/>
    <property type="match status" value="1"/>
</dbReference>
<dbReference type="InterPro" id="IPR036225">
    <property type="entry name" value="SRP/SRP_N"/>
</dbReference>
<protein>
    <recommendedName>
        <fullName evidence="9">Signal recognition particle receptor FtsY</fullName>
        <shortName evidence="9">SRP receptor</shortName>
        <ecNumber evidence="9">3.6.5.4</ecNumber>
    </recommendedName>
</protein>
<evidence type="ECO:0000256" key="8">
    <source>
        <dbReference type="ARBA" id="ARBA00048027"/>
    </source>
</evidence>
<comment type="subcellular location">
    <subcellularLocation>
        <location evidence="9">Cell membrane</location>
        <topology evidence="9">Peripheral membrane protein</topology>
        <orientation evidence="9">Cytoplasmic side</orientation>
    </subcellularLocation>
    <subcellularLocation>
        <location evidence="9">Cytoplasm</location>
    </subcellularLocation>
</comment>
<feature type="binding site" evidence="9">
    <location>
        <begin position="317"/>
        <end position="321"/>
    </location>
    <ligand>
        <name>GTP</name>
        <dbReference type="ChEBI" id="CHEBI:37565"/>
    </ligand>
</feature>
<dbReference type="GO" id="GO:0005886">
    <property type="term" value="C:plasma membrane"/>
    <property type="evidence" value="ECO:0007669"/>
    <property type="project" value="UniProtKB-SubCell"/>
</dbReference>
<dbReference type="GO" id="GO:0006614">
    <property type="term" value="P:SRP-dependent cotranslational protein targeting to membrane"/>
    <property type="evidence" value="ECO:0007669"/>
    <property type="project" value="InterPro"/>
</dbReference>
<dbReference type="GO" id="GO:0005525">
    <property type="term" value="F:GTP binding"/>
    <property type="evidence" value="ECO:0007669"/>
    <property type="project" value="UniProtKB-UniRule"/>
</dbReference>
<organism evidence="13 18">
    <name type="scientific">Staphylococcus chromogenes</name>
    <name type="common">Staphylococcus hyicus subsp. chromogenes</name>
    <dbReference type="NCBI Taxonomy" id="46126"/>
    <lineage>
        <taxon>Bacteria</taxon>
        <taxon>Bacillati</taxon>
        <taxon>Bacillota</taxon>
        <taxon>Bacilli</taxon>
        <taxon>Bacillales</taxon>
        <taxon>Staphylococcaceae</taxon>
        <taxon>Staphylococcus</taxon>
    </lineage>
</organism>
<dbReference type="SUPFAM" id="SSF47364">
    <property type="entry name" value="Domain of the SRP/SRP receptor G-proteins"/>
    <property type="match status" value="1"/>
</dbReference>
<dbReference type="InterPro" id="IPR003593">
    <property type="entry name" value="AAA+_ATPase"/>
</dbReference>
<keyword evidence="3 9" id="KW-0547">Nucleotide-binding</keyword>
<gene>
    <name evidence="9 12" type="primary">ftsY</name>
    <name evidence="14" type="ORF">BU638_02310</name>
    <name evidence="13" type="ORF">BU653_00190</name>
    <name evidence="15" type="ORF">BU676_03135</name>
    <name evidence="12" type="ORF">RCF65_00620</name>
</gene>
<dbReference type="InterPro" id="IPR027417">
    <property type="entry name" value="P-loop_NTPase"/>
</dbReference>
<dbReference type="EMBL" id="PZCM01000002">
    <property type="protein sequence ID" value="PTG28455.1"/>
    <property type="molecule type" value="Genomic_DNA"/>
</dbReference>
<evidence type="ECO:0000313" key="15">
    <source>
        <dbReference type="EMBL" id="PTG70625.1"/>
    </source>
</evidence>
<sequence>MSFFKRLKDKFSGQDIDKDFDKIDDFESERRKQQHEEVEWREEKEEVSHREQDSVQSKSMDDYHQEMPSTPLDSKPNQEEIETEPRKKKKLKANEIDWTDQSWDDDFEEDGLMSIEEFEEIEAQKIGAKFRDGLEKSRENFQTQLNNLIAHYRTVDEDFFEALEEMLIQADVGFNTVMELVDELRMEAKRRNVTETEDLRETIVEKMVEIYHQEDDQSEVMNLEDDRLNVILMVGVNGVGKTTTIGKLAHRYQAQGKKVMLAAGDTFRAGAIEQLQVWGDRVGVEVVRQKEGSDPAAVMYDAINAAKNKGVDILICDTAGRLQNKQNLMNELQKVKRVIGRSVPDAPHEVLLCLDATTGQNALAQAKAFKEVTDVTGIVLTKLDGTAKGGIVLAIRNELHIPVKYVGLGEKLDDLQPFNAESYVYGLFADMIEQSVAKDESENGDVTDERE</sequence>
<evidence type="ECO:0000256" key="6">
    <source>
        <dbReference type="ARBA" id="ARBA00023136"/>
    </source>
</evidence>
<reference evidence="12 19" key="3">
    <citation type="submission" date="2023-08" db="EMBL/GenBank/DDBJ databases">
        <title>Whole genome sequencing of Staphylococcus chromogenes NNSch 2386.</title>
        <authorList>
            <person name="Kropotov V.S."/>
            <person name="Boriskina E.V."/>
            <person name="Gordinskaya N.A."/>
            <person name="Shkurkina I.S."/>
            <person name="Kryazhev D.V."/>
            <person name="Alekseeva A.E."/>
            <person name="Makhova M.A."/>
        </authorList>
    </citation>
    <scope>NUCLEOTIDE SEQUENCE [LARGE SCALE GENOMIC DNA]</scope>
    <source>
        <strain evidence="12 19">NNSch 2386</strain>
    </source>
</reference>
<dbReference type="GO" id="GO:0005737">
    <property type="term" value="C:cytoplasm"/>
    <property type="evidence" value="ECO:0007669"/>
    <property type="project" value="UniProtKB-SubCell"/>
</dbReference>
<dbReference type="Pfam" id="PF02881">
    <property type="entry name" value="SRP54_N"/>
    <property type="match status" value="1"/>
</dbReference>
<evidence type="ECO:0000313" key="13">
    <source>
        <dbReference type="EMBL" id="PTG17225.1"/>
    </source>
</evidence>
<dbReference type="Pfam" id="PF00448">
    <property type="entry name" value="SRP54"/>
    <property type="match status" value="1"/>
</dbReference>
<dbReference type="EMBL" id="JAVGJF010000002">
    <property type="protein sequence ID" value="MDQ7174487.1"/>
    <property type="molecule type" value="Genomic_DNA"/>
</dbReference>
<dbReference type="Gene3D" id="3.40.50.300">
    <property type="entry name" value="P-loop containing nucleotide triphosphate hydrolases"/>
    <property type="match status" value="1"/>
</dbReference>
<dbReference type="CDD" id="cd17874">
    <property type="entry name" value="FtsY"/>
    <property type="match status" value="1"/>
</dbReference>
<keyword evidence="5 9" id="KW-0342">GTP-binding</keyword>
<dbReference type="Gene3D" id="1.20.120.140">
    <property type="entry name" value="Signal recognition particle SRP54, nucleotide-binding domain"/>
    <property type="match status" value="1"/>
</dbReference>
<dbReference type="PROSITE" id="PS00300">
    <property type="entry name" value="SRP54"/>
    <property type="match status" value="1"/>
</dbReference>
<dbReference type="InterPro" id="IPR042101">
    <property type="entry name" value="SRP54_N_sf"/>
</dbReference>
<evidence type="ECO:0000313" key="14">
    <source>
        <dbReference type="EMBL" id="PTG28455.1"/>
    </source>
</evidence>
<proteinExistence type="inferred from homology"/>
<dbReference type="EC" id="3.6.5.4" evidence="9"/>
<dbReference type="Proteomes" id="UP000242008">
    <property type="component" value="Unassembled WGS sequence"/>
</dbReference>
<evidence type="ECO:0000256" key="9">
    <source>
        <dbReference type="HAMAP-Rule" id="MF_00920"/>
    </source>
</evidence>
<dbReference type="PANTHER" id="PTHR43134:SF1">
    <property type="entry name" value="SIGNAL RECOGNITION PARTICLE RECEPTOR SUBUNIT ALPHA"/>
    <property type="match status" value="1"/>
</dbReference>
<comment type="caution">
    <text evidence="13">The sequence shown here is derived from an EMBL/GenBank/DDBJ whole genome shotgun (WGS) entry which is preliminary data.</text>
</comment>
<comment type="catalytic activity">
    <reaction evidence="8 9">
        <text>GTP + H2O = GDP + phosphate + H(+)</text>
        <dbReference type="Rhea" id="RHEA:19669"/>
        <dbReference type="ChEBI" id="CHEBI:15377"/>
        <dbReference type="ChEBI" id="CHEBI:15378"/>
        <dbReference type="ChEBI" id="CHEBI:37565"/>
        <dbReference type="ChEBI" id="CHEBI:43474"/>
        <dbReference type="ChEBI" id="CHEBI:58189"/>
        <dbReference type="EC" id="3.6.5.4"/>
    </reaction>
</comment>
<comment type="function">
    <text evidence="9">Involved in targeting and insertion of nascent membrane proteins into the cytoplasmic membrane. Acts as a receptor for the complex formed by the signal recognition particle (SRP) and the ribosome-nascent chain (RNC).</text>
</comment>
<evidence type="ECO:0000259" key="11">
    <source>
        <dbReference type="PROSITE" id="PS00300"/>
    </source>
</evidence>
<dbReference type="AlphaFoldDB" id="A0AAE5T266"/>
<dbReference type="InterPro" id="IPR004390">
    <property type="entry name" value="SR_rcpt_FtsY"/>
</dbReference>
<feature type="compositionally biased region" description="Basic and acidic residues" evidence="10">
    <location>
        <begin position="28"/>
        <end position="65"/>
    </location>
</feature>
<keyword evidence="6 9" id="KW-0472">Membrane</keyword>
<keyword evidence="4 9" id="KW-0378">Hydrolase</keyword>
<dbReference type="GO" id="GO:0003924">
    <property type="term" value="F:GTPase activity"/>
    <property type="evidence" value="ECO:0007669"/>
    <property type="project" value="UniProtKB-UniRule"/>
</dbReference>
<dbReference type="FunFam" id="1.20.120.140:FF:000002">
    <property type="entry name" value="Signal recognition particle receptor FtsY"/>
    <property type="match status" value="1"/>
</dbReference>
<keyword evidence="1 9" id="KW-1003">Cell membrane</keyword>
<dbReference type="InterPro" id="IPR000897">
    <property type="entry name" value="SRP54_GTPase_dom"/>
</dbReference>
<reference evidence="16 17" key="1">
    <citation type="journal article" date="2016" name="Front. Microbiol.">
        <title>Comprehensive Phylogenetic Analysis of Bovine Non-aureus Staphylococci Species Based on Whole-Genome Sequencing.</title>
        <authorList>
            <person name="Naushad S."/>
            <person name="Barkema H.W."/>
            <person name="Luby C."/>
            <person name="Condas L.A."/>
            <person name="Nobrega D.B."/>
            <person name="Carson D.A."/>
            <person name="De Buck J."/>
        </authorList>
    </citation>
    <scope>NUCLEOTIDE SEQUENCE [LARGE SCALE GENOMIC DNA]</scope>
    <source>
        <strain evidence="14 17">SNUC 105</strain>
        <strain evidence="15 16">SNUC 1363</strain>
        <strain evidence="13 18">SNUC 505</strain>
    </source>
</reference>
<dbReference type="SUPFAM" id="SSF52540">
    <property type="entry name" value="P-loop containing nucleoside triphosphate hydrolases"/>
    <property type="match status" value="1"/>
</dbReference>
<dbReference type="EMBL" id="PZAO01000005">
    <property type="protein sequence ID" value="PTG70625.1"/>
    <property type="molecule type" value="Genomic_DNA"/>
</dbReference>
<evidence type="ECO:0000256" key="4">
    <source>
        <dbReference type="ARBA" id="ARBA00022801"/>
    </source>
</evidence>
<evidence type="ECO:0000313" key="16">
    <source>
        <dbReference type="Proteomes" id="UP000242008"/>
    </source>
</evidence>
<evidence type="ECO:0000256" key="10">
    <source>
        <dbReference type="SAM" id="MobiDB-lite"/>
    </source>
</evidence>
<evidence type="ECO:0000256" key="7">
    <source>
        <dbReference type="ARBA" id="ARBA00023170"/>
    </source>
</evidence>
<dbReference type="Proteomes" id="UP000242704">
    <property type="component" value="Unassembled WGS sequence"/>
</dbReference>
<evidence type="ECO:0000256" key="5">
    <source>
        <dbReference type="ARBA" id="ARBA00023134"/>
    </source>
</evidence>
<dbReference type="PANTHER" id="PTHR43134">
    <property type="entry name" value="SIGNAL RECOGNITION PARTICLE RECEPTOR SUBUNIT ALPHA"/>
    <property type="match status" value="1"/>
</dbReference>
<reference evidence="13" key="2">
    <citation type="submission" date="2018-03" db="EMBL/GenBank/DDBJ databases">
        <authorList>
            <person name="Naushad S."/>
        </authorList>
    </citation>
    <scope>NUCLEOTIDE SEQUENCE</scope>
    <source>
        <strain evidence="14">SNUC 105</strain>
        <strain evidence="15">SNUC 1363</strain>
        <strain evidence="13">SNUC 505</strain>
    </source>
</reference>
<dbReference type="EMBL" id="PZBZ01000001">
    <property type="protein sequence ID" value="PTG17225.1"/>
    <property type="molecule type" value="Genomic_DNA"/>
</dbReference>
<dbReference type="SMART" id="SM00382">
    <property type="entry name" value="AAA"/>
    <property type="match status" value="1"/>
</dbReference>
<evidence type="ECO:0000256" key="3">
    <source>
        <dbReference type="ARBA" id="ARBA00022741"/>
    </source>
</evidence>
<comment type="similarity">
    <text evidence="9">Belongs to the GTP-binding SRP family. FtsY subfamily.</text>
</comment>
<dbReference type="Proteomes" id="UP001240157">
    <property type="component" value="Unassembled WGS sequence"/>
</dbReference>
<feature type="binding site" evidence="9">
    <location>
        <begin position="381"/>
        <end position="384"/>
    </location>
    <ligand>
        <name>GTP</name>
        <dbReference type="ChEBI" id="CHEBI:37565"/>
    </ligand>
</feature>
<comment type="subunit">
    <text evidence="9">Part of the signal recognition particle protein translocation system, which is composed of SRP and FtsY.</text>
</comment>
<keyword evidence="7 9" id="KW-0675">Receptor</keyword>
<evidence type="ECO:0000313" key="19">
    <source>
        <dbReference type="Proteomes" id="UP001240157"/>
    </source>
</evidence>
<evidence type="ECO:0000313" key="12">
    <source>
        <dbReference type="EMBL" id="MDQ7174487.1"/>
    </source>
</evidence>
<dbReference type="GO" id="GO:0005047">
    <property type="term" value="F:signal recognition particle binding"/>
    <property type="evidence" value="ECO:0007669"/>
    <property type="project" value="TreeGrafter"/>
</dbReference>
<dbReference type="SMART" id="SM00962">
    <property type="entry name" value="SRP54"/>
    <property type="match status" value="1"/>
</dbReference>
<dbReference type="HAMAP" id="MF_00920">
    <property type="entry name" value="FtsY"/>
    <property type="match status" value="1"/>
</dbReference>
<evidence type="ECO:0000313" key="18">
    <source>
        <dbReference type="Proteomes" id="UP000242704"/>
    </source>
</evidence>
<feature type="domain" description="SRP54-type proteins GTP-binding" evidence="11">
    <location>
        <begin position="402"/>
        <end position="415"/>
    </location>
</feature>
<dbReference type="SMART" id="SM00963">
    <property type="entry name" value="SRP54_N"/>
    <property type="match status" value="1"/>
</dbReference>
<name>A0AAE5T266_STACR</name>
<keyword evidence="16" id="KW-1185">Reference proteome</keyword>
<dbReference type="RefSeq" id="WP_037573280.1">
    <property type="nucleotide sequence ID" value="NZ_BMDK01000001.1"/>
</dbReference>
<feature type="binding site" evidence="9">
    <location>
        <begin position="235"/>
        <end position="242"/>
    </location>
    <ligand>
        <name>GTP</name>
        <dbReference type="ChEBI" id="CHEBI:37565"/>
    </ligand>
</feature>
<evidence type="ECO:0000256" key="2">
    <source>
        <dbReference type="ARBA" id="ARBA00022490"/>
    </source>
</evidence>
<evidence type="ECO:0000313" key="17">
    <source>
        <dbReference type="Proteomes" id="UP000242144"/>
    </source>
</evidence>
<accession>A0AAE5T266</accession>
<dbReference type="FunFam" id="3.40.50.300:FF:000053">
    <property type="entry name" value="Signal recognition particle receptor FtsY"/>
    <property type="match status" value="1"/>
</dbReference>
<keyword evidence="2 9" id="KW-0963">Cytoplasm</keyword>
<evidence type="ECO:0000256" key="1">
    <source>
        <dbReference type="ARBA" id="ARBA00022475"/>
    </source>
</evidence>